<comment type="similarity">
    <text evidence="2">Belongs to the UPF0053 family.</text>
</comment>
<keyword evidence="4 10" id="KW-0812">Transmembrane</keyword>
<dbReference type="InterPro" id="IPR036318">
    <property type="entry name" value="FAD-bd_PCMH-like_sf"/>
</dbReference>
<reference evidence="14 15" key="1">
    <citation type="journal article" date="2012" name="Front. Microbiol.">
        <title>Redundancy and modularity in membrane-associated dissimilatory nitrate reduction in Bacillus.</title>
        <authorList>
            <person name="Heylen K."/>
            <person name="Keltjens J."/>
        </authorList>
    </citation>
    <scope>NUCLEOTIDE SEQUENCE [LARGE SCALE GENOMIC DNA]</scope>
    <source>
        <strain evidence="15">LMG 21833T</strain>
    </source>
</reference>
<sequence length="504" mass="57232">MGFLTHLKVYHTASLTAFFHEAAALFAKQYFFWNNNNNTTVVYYEVGINESIALIVSEVAYLTQEVRVPMIWMNVFIIAVLIALTAFFVASEFAIVRVRTTRIDQLVSEGNTKAEAARNVVSNMDGYLSATQVGITITSLILGWRGEPTVREILEPIFSWIHIPLSLEPILATFLAFAIITFFNVVIGELAPKTFAIQKAEEIILLFAGPLILFYKVLYPFIWILNRSARYITGLFGIKPASEQDLVMSEEELRMILSQSYESGEINQSEYKYMNRIFEFDDRIAKEIMVPRTEVITLSKTAKMDEIIETIKQEKYTRYPLIDGDKDNILGIVNIKEVLTDCIEQKCLGEEPLIPYLKPVIHVIETIPIKELLVKLQKNRTHLAILSDEYGGTAGIVTVEDILEEIVGEIRDEFDMDEIPLIQKKGNENFILDGKVLIGEVNDLLGTTLEEDDVDTIGGWFLTQKFDVHEGDSIETDGFIFQIKEIEGHHILYIEVRKAEAPPN</sequence>
<keyword evidence="8 10" id="KW-0472">Membrane</keyword>
<comment type="caution">
    <text evidence="14">The sequence shown here is derived from an EMBL/GenBank/DDBJ whole genome shotgun (WGS) entry which is preliminary data.</text>
</comment>
<dbReference type="Gene3D" id="3.10.580.10">
    <property type="entry name" value="CBS-domain"/>
    <property type="match status" value="1"/>
</dbReference>
<accession>K6DCF1</accession>
<dbReference type="InterPro" id="IPR002550">
    <property type="entry name" value="CNNM"/>
</dbReference>
<evidence type="ECO:0000256" key="8">
    <source>
        <dbReference type="ARBA" id="ARBA00023136"/>
    </source>
</evidence>
<dbReference type="PROSITE" id="PS51846">
    <property type="entry name" value="CNNM"/>
    <property type="match status" value="1"/>
</dbReference>
<evidence type="ECO:0000256" key="5">
    <source>
        <dbReference type="ARBA" id="ARBA00022737"/>
    </source>
</evidence>
<dbReference type="PANTHER" id="PTHR43099">
    <property type="entry name" value="UPF0053 PROTEIN YRKA"/>
    <property type="match status" value="1"/>
</dbReference>
<dbReference type="PATRIC" id="fig|1117379.3.peg.1251"/>
<evidence type="ECO:0000256" key="2">
    <source>
        <dbReference type="ARBA" id="ARBA00006337"/>
    </source>
</evidence>
<protein>
    <submittedName>
        <fullName evidence="14">Uncharacterized protein</fullName>
    </submittedName>
</protein>
<dbReference type="CDD" id="cd04590">
    <property type="entry name" value="CBS_pair_CorC_HlyC_assoc"/>
    <property type="match status" value="1"/>
</dbReference>
<dbReference type="AlphaFoldDB" id="K6DCF1"/>
<dbReference type="PANTHER" id="PTHR43099:SF2">
    <property type="entry name" value="UPF0053 PROTEIN YRKA"/>
    <property type="match status" value="1"/>
</dbReference>
<dbReference type="SUPFAM" id="SSF54631">
    <property type="entry name" value="CBS-domain pair"/>
    <property type="match status" value="1"/>
</dbReference>
<evidence type="ECO:0000256" key="7">
    <source>
        <dbReference type="ARBA" id="ARBA00023122"/>
    </source>
</evidence>
<feature type="transmembrane region" description="Helical" evidence="11">
    <location>
        <begin position="170"/>
        <end position="191"/>
    </location>
</feature>
<dbReference type="STRING" id="1117379.BABA_05986"/>
<evidence type="ECO:0000256" key="10">
    <source>
        <dbReference type="PROSITE-ProRule" id="PRU01193"/>
    </source>
</evidence>
<dbReference type="InterPro" id="IPR044751">
    <property type="entry name" value="Ion_transp-like_CBS"/>
</dbReference>
<dbReference type="Gene3D" id="3.30.465.10">
    <property type="match status" value="1"/>
</dbReference>
<dbReference type="EMBL" id="AJLS01000041">
    <property type="protein sequence ID" value="EKN70212.1"/>
    <property type="molecule type" value="Genomic_DNA"/>
</dbReference>
<evidence type="ECO:0000313" key="15">
    <source>
        <dbReference type="Proteomes" id="UP000006316"/>
    </source>
</evidence>
<evidence type="ECO:0000256" key="9">
    <source>
        <dbReference type="PROSITE-ProRule" id="PRU00703"/>
    </source>
</evidence>
<dbReference type="Pfam" id="PF01595">
    <property type="entry name" value="CNNM"/>
    <property type="match status" value="1"/>
</dbReference>
<keyword evidence="5" id="KW-0677">Repeat</keyword>
<evidence type="ECO:0000313" key="14">
    <source>
        <dbReference type="EMBL" id="EKN70212.1"/>
    </source>
</evidence>
<organism evidence="14 15">
    <name type="scientific">Neobacillus bataviensis LMG 21833</name>
    <dbReference type="NCBI Taxonomy" id="1117379"/>
    <lineage>
        <taxon>Bacteria</taxon>
        <taxon>Bacillati</taxon>
        <taxon>Bacillota</taxon>
        <taxon>Bacilli</taxon>
        <taxon>Bacillales</taxon>
        <taxon>Bacillaceae</taxon>
        <taxon>Neobacillus</taxon>
    </lineage>
</organism>
<dbReference type="PROSITE" id="PS51371">
    <property type="entry name" value="CBS"/>
    <property type="match status" value="2"/>
</dbReference>
<keyword evidence="7 9" id="KW-0129">CBS domain</keyword>
<feature type="domain" description="CNNM transmembrane" evidence="13">
    <location>
        <begin position="67"/>
        <end position="270"/>
    </location>
</feature>
<evidence type="ECO:0000256" key="1">
    <source>
        <dbReference type="ARBA" id="ARBA00004651"/>
    </source>
</evidence>
<dbReference type="GO" id="GO:0005886">
    <property type="term" value="C:plasma membrane"/>
    <property type="evidence" value="ECO:0007669"/>
    <property type="project" value="UniProtKB-SubCell"/>
</dbReference>
<evidence type="ECO:0000256" key="11">
    <source>
        <dbReference type="SAM" id="Phobius"/>
    </source>
</evidence>
<comment type="subcellular location">
    <subcellularLocation>
        <location evidence="1">Cell membrane</location>
        <topology evidence="1">Multi-pass membrane protein</topology>
    </subcellularLocation>
</comment>
<proteinExistence type="inferred from homology"/>
<feature type="transmembrane region" description="Helical" evidence="11">
    <location>
        <begin position="203"/>
        <end position="225"/>
    </location>
</feature>
<feature type="transmembrane region" description="Helical" evidence="11">
    <location>
        <begin position="71"/>
        <end position="96"/>
    </location>
</feature>
<dbReference type="SUPFAM" id="SSF56176">
    <property type="entry name" value="FAD-binding/transporter-associated domain-like"/>
    <property type="match status" value="1"/>
</dbReference>
<dbReference type="Pfam" id="PF03471">
    <property type="entry name" value="CorC_HlyC"/>
    <property type="match status" value="1"/>
</dbReference>
<dbReference type="InterPro" id="IPR046342">
    <property type="entry name" value="CBS_dom_sf"/>
</dbReference>
<evidence type="ECO:0000259" key="13">
    <source>
        <dbReference type="PROSITE" id="PS51846"/>
    </source>
</evidence>
<evidence type="ECO:0000256" key="6">
    <source>
        <dbReference type="ARBA" id="ARBA00022989"/>
    </source>
</evidence>
<dbReference type="Proteomes" id="UP000006316">
    <property type="component" value="Unassembled WGS sequence"/>
</dbReference>
<dbReference type="Pfam" id="PF00571">
    <property type="entry name" value="CBS"/>
    <property type="match status" value="2"/>
</dbReference>
<keyword evidence="15" id="KW-1185">Reference proteome</keyword>
<dbReference type="InterPro" id="IPR005170">
    <property type="entry name" value="Transptr-assoc_dom"/>
</dbReference>
<dbReference type="InterPro" id="IPR051676">
    <property type="entry name" value="UPF0053_domain"/>
</dbReference>
<evidence type="ECO:0000259" key="12">
    <source>
        <dbReference type="PROSITE" id="PS51371"/>
    </source>
</evidence>
<dbReference type="InterPro" id="IPR016169">
    <property type="entry name" value="FAD-bd_PCMH_sub2"/>
</dbReference>
<evidence type="ECO:0000256" key="3">
    <source>
        <dbReference type="ARBA" id="ARBA00022475"/>
    </source>
</evidence>
<gene>
    <name evidence="14" type="ORF">BABA_05986</name>
</gene>
<keyword evidence="3" id="KW-1003">Cell membrane</keyword>
<dbReference type="SMART" id="SM01091">
    <property type="entry name" value="CorC_HlyC"/>
    <property type="match status" value="1"/>
</dbReference>
<dbReference type="FunFam" id="3.10.580.10:FF:000002">
    <property type="entry name" value="Magnesium/cobalt efflux protein CorC"/>
    <property type="match status" value="1"/>
</dbReference>
<name>K6DCF1_9BACI</name>
<evidence type="ECO:0000256" key="4">
    <source>
        <dbReference type="ARBA" id="ARBA00022692"/>
    </source>
</evidence>
<feature type="domain" description="CBS" evidence="12">
    <location>
        <begin position="356"/>
        <end position="413"/>
    </location>
</feature>
<dbReference type="eggNOG" id="COG1253">
    <property type="taxonomic scope" value="Bacteria"/>
</dbReference>
<dbReference type="GO" id="GO:0050660">
    <property type="term" value="F:flavin adenine dinucleotide binding"/>
    <property type="evidence" value="ECO:0007669"/>
    <property type="project" value="InterPro"/>
</dbReference>
<keyword evidence="6 10" id="KW-1133">Transmembrane helix</keyword>
<dbReference type="InterPro" id="IPR000644">
    <property type="entry name" value="CBS_dom"/>
</dbReference>
<feature type="domain" description="CBS" evidence="12">
    <location>
        <begin position="289"/>
        <end position="351"/>
    </location>
</feature>